<gene>
    <name evidence="2" type="ORF">EZS28_044968</name>
</gene>
<protein>
    <submittedName>
        <fullName evidence="2">Uncharacterized protein</fullName>
    </submittedName>
</protein>
<name>A0A5J4TQ35_9EUKA</name>
<dbReference type="AlphaFoldDB" id="A0A5J4TQ35"/>
<evidence type="ECO:0000256" key="1">
    <source>
        <dbReference type="SAM" id="Phobius"/>
    </source>
</evidence>
<keyword evidence="1" id="KW-0472">Membrane</keyword>
<keyword evidence="1" id="KW-1133">Transmembrane helix</keyword>
<feature type="non-terminal residue" evidence="2">
    <location>
        <position position="210"/>
    </location>
</feature>
<comment type="caution">
    <text evidence="2">The sequence shown here is derived from an EMBL/GenBank/DDBJ whole genome shotgun (WGS) entry which is preliminary data.</text>
</comment>
<evidence type="ECO:0000313" key="2">
    <source>
        <dbReference type="EMBL" id="KAA6359505.1"/>
    </source>
</evidence>
<sequence length="210" mass="22732">PPSGGPQATGGPGPCKGFGIGSIMSNTSFNLFTFNFTCCKGQTMAPAKESKKDSKNEEGKDKDDDKKMYKDTAISKILKKIFVVTNYIQVGIGLLVVIISFVGLLASPQLAAIAFRMLTAGLAMSFQGLVSVAFSKICCCCKGLNATCLRMAFLSSFAATFELFLFGGAYLFFQQGWQDMNMVTGNRQYTFKMTLDNGGNIDTLISRHHT</sequence>
<feature type="transmembrane region" description="Helical" evidence="1">
    <location>
        <begin position="151"/>
        <end position="173"/>
    </location>
</feature>
<organism evidence="2 3">
    <name type="scientific">Streblomastix strix</name>
    <dbReference type="NCBI Taxonomy" id="222440"/>
    <lineage>
        <taxon>Eukaryota</taxon>
        <taxon>Metamonada</taxon>
        <taxon>Preaxostyla</taxon>
        <taxon>Oxymonadida</taxon>
        <taxon>Streblomastigidae</taxon>
        <taxon>Streblomastix</taxon>
    </lineage>
</organism>
<evidence type="ECO:0000313" key="3">
    <source>
        <dbReference type="Proteomes" id="UP000324800"/>
    </source>
</evidence>
<keyword evidence="1" id="KW-0812">Transmembrane</keyword>
<feature type="non-terminal residue" evidence="2">
    <location>
        <position position="1"/>
    </location>
</feature>
<reference evidence="2 3" key="1">
    <citation type="submission" date="2019-03" db="EMBL/GenBank/DDBJ databases">
        <title>Single cell metagenomics reveals metabolic interactions within the superorganism composed of flagellate Streblomastix strix and complex community of Bacteroidetes bacteria on its surface.</title>
        <authorList>
            <person name="Treitli S.C."/>
            <person name="Kolisko M."/>
            <person name="Husnik F."/>
            <person name="Keeling P."/>
            <person name="Hampl V."/>
        </authorList>
    </citation>
    <scope>NUCLEOTIDE SEQUENCE [LARGE SCALE GENOMIC DNA]</scope>
    <source>
        <strain evidence="2">ST1C</strain>
    </source>
</reference>
<dbReference type="EMBL" id="SNRW01028281">
    <property type="protein sequence ID" value="KAA6359505.1"/>
    <property type="molecule type" value="Genomic_DNA"/>
</dbReference>
<feature type="transmembrane region" description="Helical" evidence="1">
    <location>
        <begin position="84"/>
        <end position="107"/>
    </location>
</feature>
<dbReference type="Proteomes" id="UP000324800">
    <property type="component" value="Unassembled WGS sequence"/>
</dbReference>
<feature type="transmembrane region" description="Helical" evidence="1">
    <location>
        <begin position="113"/>
        <end position="139"/>
    </location>
</feature>
<proteinExistence type="predicted"/>
<accession>A0A5J4TQ35</accession>